<protein>
    <submittedName>
        <fullName evidence="2">Uncharacterized protein</fullName>
    </submittedName>
</protein>
<dbReference type="Proteomes" id="UP001301526">
    <property type="component" value="Chromosome"/>
</dbReference>
<feature type="transmembrane region" description="Helical" evidence="1">
    <location>
        <begin position="103"/>
        <end position="124"/>
    </location>
</feature>
<keyword evidence="1" id="KW-0812">Transmembrane</keyword>
<proteinExistence type="predicted"/>
<reference evidence="2 3" key="1">
    <citation type="submission" date="2023-02" db="EMBL/GenBank/DDBJ databases">
        <title>Streptococcus sp. Genome Sequencing and Assembly.</title>
        <authorList>
            <person name="Shore S.M."/>
            <person name="Nicholson T.L."/>
        </authorList>
    </citation>
    <scope>NUCLEOTIDE SEQUENCE [LARGE SCALE GENOMIC DNA]</scope>
    <source>
        <strain evidence="2 3">29892</strain>
    </source>
</reference>
<evidence type="ECO:0000313" key="2">
    <source>
        <dbReference type="EMBL" id="WNY49610.1"/>
    </source>
</evidence>
<name>A0AA97A3E3_9STRE</name>
<gene>
    <name evidence="2" type="ORF">PW220_02925</name>
</gene>
<feature type="transmembrane region" description="Helical" evidence="1">
    <location>
        <begin position="61"/>
        <end position="82"/>
    </location>
</feature>
<dbReference type="EMBL" id="CP118734">
    <property type="protein sequence ID" value="WNY49610.1"/>
    <property type="molecule type" value="Genomic_DNA"/>
</dbReference>
<keyword evidence="1" id="KW-0472">Membrane</keyword>
<dbReference type="AlphaFoldDB" id="A0AA97A3E3"/>
<feature type="transmembrane region" description="Helical" evidence="1">
    <location>
        <begin position="195"/>
        <end position="216"/>
    </location>
</feature>
<sequence>MKKISLSPFAWSAIYLTVSWLIFFFQVPFFNKLIQGLFQLDIENISNLIQDQLVEGWVRRAIMLLLVMFLICLVECVLFYILTGKLIKTFKKLESKANQFILWGYRLLFWGSIGLIVFGLVTSLSTGLDLWRNIQALQELDFQTIGADMQALIAETPLTKIGDVQALFDSIQDYIRDNSLLLASKETLVIQVSKLHSLISVWSTAYPILLALLSYFHIKDWWTKRTPGKPIVKISLTIERQ</sequence>
<dbReference type="RefSeq" id="WP_248054696.1">
    <property type="nucleotide sequence ID" value="NZ_CP118734.1"/>
</dbReference>
<evidence type="ECO:0000313" key="3">
    <source>
        <dbReference type="Proteomes" id="UP001301526"/>
    </source>
</evidence>
<evidence type="ECO:0000256" key="1">
    <source>
        <dbReference type="SAM" id="Phobius"/>
    </source>
</evidence>
<organism evidence="2 3">
    <name type="scientific">Streptococcus iners subsp. hyiners</name>
    <dbReference type="NCBI Taxonomy" id="3028083"/>
    <lineage>
        <taxon>Bacteria</taxon>
        <taxon>Bacillati</taxon>
        <taxon>Bacillota</taxon>
        <taxon>Bacilli</taxon>
        <taxon>Lactobacillales</taxon>
        <taxon>Streptococcaceae</taxon>
        <taxon>Streptococcus</taxon>
        <taxon>Streptococcus iners</taxon>
    </lineage>
</organism>
<keyword evidence="3" id="KW-1185">Reference proteome</keyword>
<keyword evidence="1" id="KW-1133">Transmembrane helix</keyword>
<feature type="transmembrane region" description="Helical" evidence="1">
    <location>
        <begin position="12"/>
        <end position="30"/>
    </location>
</feature>
<accession>A0AA97A3E3</accession>